<dbReference type="RefSeq" id="WP_014206305.1">
    <property type="nucleotide sequence ID" value="NZ_BKDB01000003.1"/>
</dbReference>
<dbReference type="InterPro" id="IPR050259">
    <property type="entry name" value="SDR"/>
</dbReference>
<dbReference type="InterPro" id="IPR002347">
    <property type="entry name" value="SDR_fam"/>
</dbReference>
<reference evidence="2 3" key="1">
    <citation type="submission" date="2018-10" db="EMBL/GenBank/DDBJ databases">
        <title>GWAS and RNA-Seq identify cryptic mechanisms of antimicrobial resistance in Acinetobacter baumannii.</title>
        <authorList>
            <person name="Sahl J.W."/>
        </authorList>
    </citation>
    <scope>NUCLEOTIDE SEQUENCE [LARGE SCALE GENOMIC DNA]</scope>
    <source>
        <strain evidence="2 3">TG41884</strain>
    </source>
</reference>
<dbReference type="FunFam" id="3.40.50.720:FF:000084">
    <property type="entry name" value="Short-chain dehydrogenase reductase"/>
    <property type="match status" value="1"/>
</dbReference>
<dbReference type="PRINTS" id="PR00081">
    <property type="entry name" value="GDHRDH"/>
</dbReference>
<gene>
    <name evidence="2" type="ORF">EA752_16790</name>
</gene>
<evidence type="ECO:0000313" key="3">
    <source>
        <dbReference type="Proteomes" id="UP000271320"/>
    </source>
</evidence>
<dbReference type="Pfam" id="PF13561">
    <property type="entry name" value="adh_short_C2"/>
    <property type="match status" value="1"/>
</dbReference>
<name>A0A3R9SJV6_ACIPI</name>
<comment type="similarity">
    <text evidence="1">Belongs to the short-chain dehydrogenases/reductases (SDR) family.</text>
</comment>
<dbReference type="EMBL" id="RFEW01000017">
    <property type="protein sequence ID" value="RSO56204.1"/>
    <property type="molecule type" value="Genomic_DNA"/>
</dbReference>
<evidence type="ECO:0000256" key="1">
    <source>
        <dbReference type="ARBA" id="ARBA00006484"/>
    </source>
</evidence>
<proteinExistence type="inferred from homology"/>
<dbReference type="AlphaFoldDB" id="A0A3R9SJV6"/>
<comment type="caution">
    <text evidence="2">The sequence shown here is derived from an EMBL/GenBank/DDBJ whole genome shotgun (WGS) entry which is preliminary data.</text>
</comment>
<dbReference type="Gene3D" id="3.40.50.720">
    <property type="entry name" value="NAD(P)-binding Rossmann-like Domain"/>
    <property type="match status" value="1"/>
</dbReference>
<dbReference type="Proteomes" id="UP000271320">
    <property type="component" value="Unassembled WGS sequence"/>
</dbReference>
<evidence type="ECO:0000313" key="2">
    <source>
        <dbReference type="EMBL" id="RSO56204.1"/>
    </source>
</evidence>
<organism evidence="2 3">
    <name type="scientific">Acinetobacter pittii</name>
    <name type="common">Acinetobacter genomosp. 3</name>
    <dbReference type="NCBI Taxonomy" id="48296"/>
    <lineage>
        <taxon>Bacteria</taxon>
        <taxon>Pseudomonadati</taxon>
        <taxon>Pseudomonadota</taxon>
        <taxon>Gammaproteobacteria</taxon>
        <taxon>Moraxellales</taxon>
        <taxon>Moraxellaceae</taxon>
        <taxon>Acinetobacter</taxon>
        <taxon>Acinetobacter calcoaceticus/baumannii complex</taxon>
    </lineage>
</organism>
<dbReference type="InterPro" id="IPR036291">
    <property type="entry name" value="NAD(P)-bd_dom_sf"/>
</dbReference>
<dbReference type="PRINTS" id="PR00080">
    <property type="entry name" value="SDRFAMILY"/>
</dbReference>
<dbReference type="SUPFAM" id="SSF51735">
    <property type="entry name" value="NAD(P)-binding Rossmann-fold domains"/>
    <property type="match status" value="1"/>
</dbReference>
<dbReference type="PANTHER" id="PTHR42879">
    <property type="entry name" value="3-OXOACYL-(ACYL-CARRIER-PROTEIN) REDUCTASE"/>
    <property type="match status" value="1"/>
</dbReference>
<sequence>MLNKLSLTGKIALVTGGSRSIGAEIVKKLAAHGATVAFTYHASQKKAEELVKEIEFYGGQGLAIKADAGNPEMVIHAVAEVARKFNKIDILVNNAGISHLGSLEAVTIADFERLVAVNITGVFLTTRESLKHMGKGGRIINIGSTMVNYSGFSGASIYILTKGAITGFSKGLVRELGTKGITINTIHPGPTNSDMNPSDGPIANLLLPNIAVGRYGEGVDIANSVLFLASEDASYISGAELSVDGGFIA</sequence>
<dbReference type="PANTHER" id="PTHR42879:SF2">
    <property type="entry name" value="3-OXOACYL-[ACYL-CARRIER-PROTEIN] REDUCTASE FABG"/>
    <property type="match status" value="1"/>
</dbReference>
<protein>
    <submittedName>
        <fullName evidence="2">3-oxoacyl-ACP reductase FabG</fullName>
    </submittedName>
</protein>
<accession>A0A3R9SJV6</accession>